<keyword evidence="8 11" id="KW-0067">ATP-binding</keyword>
<dbReference type="OrthoDB" id="9800332at2"/>
<evidence type="ECO:0000259" key="13">
    <source>
        <dbReference type="PROSITE" id="PS50943"/>
    </source>
</evidence>
<dbReference type="GO" id="GO:0005829">
    <property type="term" value="C:cytosol"/>
    <property type="evidence" value="ECO:0007669"/>
    <property type="project" value="TreeGrafter"/>
</dbReference>
<feature type="compositionally biased region" description="Basic and acidic residues" evidence="12">
    <location>
        <begin position="296"/>
        <end position="310"/>
    </location>
</feature>
<evidence type="ECO:0000256" key="4">
    <source>
        <dbReference type="ARBA" id="ARBA00022605"/>
    </source>
</evidence>
<dbReference type="PRINTS" id="PR01100">
    <property type="entry name" value="SHIKIMTKNASE"/>
</dbReference>
<gene>
    <name evidence="11" type="primary">aroK</name>
    <name evidence="14" type="ordered locus">Tmz1t_3137</name>
    <name evidence="15" type="ORF">E6Q80_04115</name>
</gene>
<feature type="binding site" evidence="11">
    <location>
        <position position="195"/>
    </location>
    <ligand>
        <name>substrate</name>
    </ligand>
</feature>
<reference evidence="15 17" key="3">
    <citation type="submission" date="2018-09" db="EMBL/GenBank/DDBJ databases">
        <title>Metagenome Assembled Genomes from an Advanced Water Purification Facility.</title>
        <authorList>
            <person name="Stamps B.W."/>
            <person name="Spear J.R."/>
        </authorList>
    </citation>
    <scope>NUCLEOTIDE SEQUENCE [LARGE SCALE GENOMIC DNA]</scope>
    <source>
        <strain evidence="15">Bin_27_1</strain>
    </source>
</reference>
<reference evidence="16" key="1">
    <citation type="submission" date="2009-05" db="EMBL/GenBank/DDBJ databases">
        <title>Complete sequence of chromosome of Thauera sp. MZ1T.</title>
        <authorList>
            <consortium name="US DOE Joint Genome Institute"/>
            <person name="Lucas S."/>
            <person name="Copeland A."/>
            <person name="Lapidus A."/>
            <person name="Glavina del Rio T."/>
            <person name="Dalin E."/>
            <person name="Tice H."/>
            <person name="Bruce D."/>
            <person name="Goodwin L."/>
            <person name="Pitluck S."/>
            <person name="Sims D."/>
            <person name="Brettin T."/>
            <person name="Detter J.C."/>
            <person name="Han C."/>
            <person name="Larimer F."/>
            <person name="Land M."/>
            <person name="Hauser L."/>
            <person name="Kyrpides N."/>
            <person name="Mikhailova N."/>
            <person name="Sayler G.S."/>
        </authorList>
    </citation>
    <scope>NUCLEOTIDE SEQUENCE [LARGE SCALE GENOMIC DNA]</scope>
    <source>
        <strain evidence="16">MZ1T</strain>
    </source>
</reference>
<dbReference type="InterPro" id="IPR010982">
    <property type="entry name" value="Lambda_DNA-bd_dom_sf"/>
</dbReference>
<evidence type="ECO:0000256" key="10">
    <source>
        <dbReference type="ARBA" id="ARBA00048567"/>
    </source>
</evidence>
<dbReference type="GO" id="GO:0009073">
    <property type="term" value="P:aromatic amino acid family biosynthetic process"/>
    <property type="evidence" value="ECO:0007669"/>
    <property type="project" value="UniProtKB-KW"/>
</dbReference>
<keyword evidence="6 11" id="KW-0547">Nucleotide-binding</keyword>
<dbReference type="SMART" id="SM00530">
    <property type="entry name" value="HTH_XRE"/>
    <property type="match status" value="1"/>
</dbReference>
<dbReference type="eggNOG" id="COG3620">
    <property type="taxonomic scope" value="Bacteria"/>
</dbReference>
<dbReference type="GO" id="GO:0008652">
    <property type="term" value="P:amino acid biosynthetic process"/>
    <property type="evidence" value="ECO:0007669"/>
    <property type="project" value="UniProtKB-KW"/>
</dbReference>
<dbReference type="EMBL" id="SSFD01000054">
    <property type="protein sequence ID" value="TXH89768.1"/>
    <property type="molecule type" value="Genomic_DNA"/>
</dbReference>
<feature type="compositionally biased region" description="Low complexity" evidence="12">
    <location>
        <begin position="9"/>
        <end position="21"/>
    </location>
</feature>
<evidence type="ECO:0000313" key="17">
    <source>
        <dbReference type="Proteomes" id="UP000321192"/>
    </source>
</evidence>
<dbReference type="NCBIfam" id="NF006015">
    <property type="entry name" value="PRK08154.1"/>
    <property type="match status" value="1"/>
</dbReference>
<dbReference type="eggNOG" id="COG0703">
    <property type="taxonomic scope" value="Bacteria"/>
</dbReference>
<keyword evidence="16" id="KW-1185">Reference proteome</keyword>
<dbReference type="CDD" id="cd00093">
    <property type="entry name" value="HTH_XRE"/>
    <property type="match status" value="1"/>
</dbReference>
<feature type="binding site" evidence="11">
    <location>
        <position position="257"/>
    </location>
    <ligand>
        <name>ATP</name>
        <dbReference type="ChEBI" id="CHEBI:30616"/>
    </ligand>
</feature>
<dbReference type="SUPFAM" id="SSF52540">
    <property type="entry name" value="P-loop containing nucleoside triphosphate hydrolases"/>
    <property type="match status" value="1"/>
</dbReference>
<evidence type="ECO:0000256" key="7">
    <source>
        <dbReference type="ARBA" id="ARBA00022777"/>
    </source>
</evidence>
<feature type="binding site" evidence="11">
    <location>
        <position position="276"/>
    </location>
    <ligand>
        <name>substrate</name>
    </ligand>
</feature>
<accession>A0A5C7T0S7</accession>
<dbReference type="GO" id="GO:0003677">
    <property type="term" value="F:DNA binding"/>
    <property type="evidence" value="ECO:0007669"/>
    <property type="project" value="InterPro"/>
</dbReference>
<keyword evidence="11" id="KW-0460">Magnesium</keyword>
<proteinExistence type="inferred from homology"/>
<feature type="domain" description="HTH cro/C1-type" evidence="13">
    <location>
        <begin position="40"/>
        <end position="94"/>
    </location>
</feature>
<evidence type="ECO:0000256" key="11">
    <source>
        <dbReference type="HAMAP-Rule" id="MF_00109"/>
    </source>
</evidence>
<dbReference type="Proteomes" id="UP000321192">
    <property type="component" value="Unassembled WGS sequence"/>
</dbReference>
<dbReference type="PROSITE" id="PS01128">
    <property type="entry name" value="SHIKIMATE_KINASE"/>
    <property type="match status" value="1"/>
</dbReference>
<dbReference type="InterPro" id="IPR001387">
    <property type="entry name" value="Cro/C1-type_HTH"/>
</dbReference>
<feature type="binding site" evidence="11">
    <location>
        <begin position="149"/>
        <end position="154"/>
    </location>
    <ligand>
        <name>ATP</name>
        <dbReference type="ChEBI" id="CHEBI:30616"/>
    </ligand>
</feature>
<evidence type="ECO:0000256" key="1">
    <source>
        <dbReference type="ARBA" id="ARBA00004842"/>
    </source>
</evidence>
<keyword evidence="4 11" id="KW-0028">Amino-acid biosynthesis</keyword>
<dbReference type="PANTHER" id="PTHR21087:SF16">
    <property type="entry name" value="SHIKIMATE KINASE 1, CHLOROPLASTIC"/>
    <property type="match status" value="1"/>
</dbReference>
<comment type="function">
    <text evidence="11">Catalyzes the specific phosphorylation of the 3-hydroxyl group of shikimic acid using ATP as a cosubstrate.</text>
</comment>
<keyword evidence="11" id="KW-0479">Metal-binding</keyword>
<dbReference type="InterPro" id="IPR023000">
    <property type="entry name" value="Shikimate_kinase_CS"/>
</dbReference>
<evidence type="ECO:0000256" key="2">
    <source>
        <dbReference type="ARBA" id="ARBA00006997"/>
    </source>
</evidence>
<keyword evidence="5 11" id="KW-0808">Transferase</keyword>
<dbReference type="UniPathway" id="UPA00053">
    <property type="reaction ID" value="UER00088"/>
</dbReference>
<feature type="binding site" evidence="11">
    <location>
        <position position="153"/>
    </location>
    <ligand>
        <name>Mg(2+)</name>
        <dbReference type="ChEBI" id="CHEBI:18420"/>
    </ligand>
</feature>
<evidence type="ECO:0000256" key="9">
    <source>
        <dbReference type="ARBA" id="ARBA00023141"/>
    </source>
</evidence>
<feature type="binding site" evidence="11">
    <location>
        <position position="171"/>
    </location>
    <ligand>
        <name>substrate</name>
    </ligand>
</feature>
<evidence type="ECO:0000256" key="12">
    <source>
        <dbReference type="SAM" id="MobiDB-lite"/>
    </source>
</evidence>
<dbReference type="Gene3D" id="1.10.260.40">
    <property type="entry name" value="lambda repressor-like DNA-binding domains"/>
    <property type="match status" value="1"/>
</dbReference>
<reference evidence="14 16" key="2">
    <citation type="journal article" date="2012" name="Stand. Genomic Sci.">
        <title>Complete genome sequence of Thauera aminoaromatica strain MZ1T.</title>
        <authorList>
            <person name="Jiang K."/>
            <person name="Sanseverino J."/>
            <person name="Chauhan A."/>
            <person name="Lucas S."/>
            <person name="Copeland A."/>
            <person name="Lapidus A."/>
            <person name="Del Rio T.G."/>
            <person name="Dalin E."/>
            <person name="Tice H."/>
            <person name="Bruce D."/>
            <person name="Goodwin L."/>
            <person name="Pitluck S."/>
            <person name="Sims D."/>
            <person name="Brettin T."/>
            <person name="Detter J.C."/>
            <person name="Han C."/>
            <person name="Chang Y.J."/>
            <person name="Larimer F."/>
            <person name="Land M."/>
            <person name="Hauser L."/>
            <person name="Kyrpides N.C."/>
            <person name="Mikhailova N."/>
            <person name="Moser S."/>
            <person name="Jegier P."/>
            <person name="Close D."/>
            <person name="Debruyn J.M."/>
            <person name="Wang Y."/>
            <person name="Layton A.C."/>
            <person name="Allen M.S."/>
            <person name="Sayler G.S."/>
        </authorList>
    </citation>
    <scope>NUCLEOTIDE SEQUENCE [LARGE SCALE GENOMIC DNA]</scope>
    <source>
        <strain evidence="14 16">MZ1T</strain>
    </source>
</reference>
<dbReference type="GO" id="GO:0004765">
    <property type="term" value="F:shikimate kinase activity"/>
    <property type="evidence" value="ECO:0007669"/>
    <property type="project" value="UniProtKB-UniRule"/>
</dbReference>
<comment type="cofactor">
    <cofactor evidence="11">
        <name>Mg(2+)</name>
        <dbReference type="ChEBI" id="CHEBI:18420"/>
    </cofactor>
    <text evidence="11">Binds 1 Mg(2+) ion per subunit.</text>
</comment>
<organism evidence="14 16">
    <name type="scientific">Thauera aminoaromatica</name>
    <dbReference type="NCBI Taxonomy" id="164330"/>
    <lineage>
        <taxon>Bacteria</taxon>
        <taxon>Pseudomonadati</taxon>
        <taxon>Pseudomonadota</taxon>
        <taxon>Betaproteobacteria</taxon>
        <taxon>Rhodocyclales</taxon>
        <taxon>Zoogloeaceae</taxon>
        <taxon>Thauera</taxon>
    </lineage>
</organism>
<sequence length="310" mass="34656">MNDQNPTLAASDAPVPVAHPAVRPDPRSDGEFLLALGRRVRETRDRRGLTRKQLARDAGVSERHLAHLEAGEGNVSIVLLRHIASALGLSLPEMLNLGAEESVEQRLVRRILEQLPRHRLEDVVFRLMRDYGQEEAARRNRIALIGLRGAGKTTLGRRLAAELGFRFVELDAEIERETGMPMGEIFALYGQSGYRRIEQRCLRRALDSGERTVLATGGGIVSQTETYDLLLSRCLTIWLRTSPEEHMQRVSAQGDLRPMAGSAEAMEDLRRILAAREPQYLRADHVVDTSGQGEDESFRALRAAVEDRGR</sequence>
<evidence type="ECO:0000313" key="14">
    <source>
        <dbReference type="EMBL" id="ACR01734.1"/>
    </source>
</evidence>
<dbReference type="GO" id="GO:0009423">
    <property type="term" value="P:chorismate biosynthetic process"/>
    <property type="evidence" value="ECO:0007669"/>
    <property type="project" value="UniProtKB-UniRule"/>
</dbReference>
<evidence type="ECO:0000256" key="6">
    <source>
        <dbReference type="ARBA" id="ARBA00022741"/>
    </source>
</evidence>
<feature type="region of interest" description="Disordered" evidence="12">
    <location>
        <begin position="1"/>
        <end position="28"/>
    </location>
</feature>
<evidence type="ECO:0000256" key="8">
    <source>
        <dbReference type="ARBA" id="ARBA00022840"/>
    </source>
</evidence>
<name>C4KBF8_THASP</name>
<comment type="similarity">
    <text evidence="2 11">Belongs to the shikimate kinase family.</text>
</comment>
<dbReference type="EMBL" id="CP001281">
    <property type="protein sequence ID" value="ACR01734.1"/>
    <property type="molecule type" value="Genomic_DNA"/>
</dbReference>
<dbReference type="InterPro" id="IPR027417">
    <property type="entry name" value="P-loop_NTPase"/>
</dbReference>
<dbReference type="STRING" id="85643.Tmz1t_3137"/>
<dbReference type="PROSITE" id="PS50943">
    <property type="entry name" value="HTH_CROC1"/>
    <property type="match status" value="1"/>
</dbReference>
<dbReference type="Gene3D" id="3.40.50.300">
    <property type="entry name" value="P-loop containing nucleotide triphosphate hydrolases"/>
    <property type="match status" value="1"/>
</dbReference>
<evidence type="ECO:0000313" key="16">
    <source>
        <dbReference type="Proteomes" id="UP000002186"/>
    </source>
</evidence>
<protein>
    <recommendedName>
        <fullName evidence="3 11">Shikimate kinase</fullName>
        <shortName evidence="11">SK</shortName>
        <ecNumber evidence="3 11">2.7.1.71</ecNumber>
    </recommendedName>
</protein>
<accession>C4KBF8</accession>
<dbReference type="CDD" id="cd00464">
    <property type="entry name" value="SK"/>
    <property type="match status" value="1"/>
</dbReference>
<keyword evidence="7 11" id="KW-0418">Kinase</keyword>
<dbReference type="Proteomes" id="UP000002186">
    <property type="component" value="Chromosome"/>
</dbReference>
<dbReference type="SUPFAM" id="SSF47413">
    <property type="entry name" value="lambda repressor-like DNA-binding domains"/>
    <property type="match status" value="1"/>
</dbReference>
<feature type="binding site" evidence="11">
    <location>
        <position position="292"/>
    </location>
    <ligand>
        <name>ATP</name>
        <dbReference type="ChEBI" id="CHEBI:30616"/>
    </ligand>
</feature>
<keyword evidence="9 11" id="KW-0057">Aromatic amino acid biosynthesis</keyword>
<keyword evidence="11" id="KW-0963">Cytoplasm</keyword>
<dbReference type="PANTHER" id="PTHR21087">
    <property type="entry name" value="SHIKIMATE KINASE"/>
    <property type="match status" value="1"/>
</dbReference>
<feature type="binding site" evidence="11">
    <location>
        <position position="218"/>
    </location>
    <ligand>
        <name>substrate</name>
    </ligand>
</feature>
<evidence type="ECO:0000313" key="15">
    <source>
        <dbReference type="EMBL" id="TXH89768.1"/>
    </source>
</evidence>
<dbReference type="InterPro" id="IPR031322">
    <property type="entry name" value="Shikimate/glucono_kinase"/>
</dbReference>
<comment type="subunit">
    <text evidence="11">Monomer.</text>
</comment>
<evidence type="ECO:0000256" key="3">
    <source>
        <dbReference type="ARBA" id="ARBA00012154"/>
    </source>
</evidence>
<dbReference type="GO" id="GO:0005524">
    <property type="term" value="F:ATP binding"/>
    <property type="evidence" value="ECO:0007669"/>
    <property type="project" value="UniProtKB-UniRule"/>
</dbReference>
<evidence type="ECO:0000256" key="5">
    <source>
        <dbReference type="ARBA" id="ARBA00022679"/>
    </source>
</evidence>
<dbReference type="RefSeq" id="WP_004298145.1">
    <property type="nucleotide sequence ID" value="NC_011662.2"/>
</dbReference>
<dbReference type="HAMAP" id="MF_00109">
    <property type="entry name" value="Shikimate_kinase"/>
    <property type="match status" value="1"/>
</dbReference>
<feature type="region of interest" description="Disordered" evidence="12">
    <location>
        <begin position="286"/>
        <end position="310"/>
    </location>
</feature>
<comment type="subcellular location">
    <subcellularLocation>
        <location evidence="11">Cytoplasm</location>
    </subcellularLocation>
</comment>
<comment type="catalytic activity">
    <reaction evidence="10 11">
        <text>shikimate + ATP = 3-phosphoshikimate + ADP + H(+)</text>
        <dbReference type="Rhea" id="RHEA:13121"/>
        <dbReference type="ChEBI" id="CHEBI:15378"/>
        <dbReference type="ChEBI" id="CHEBI:30616"/>
        <dbReference type="ChEBI" id="CHEBI:36208"/>
        <dbReference type="ChEBI" id="CHEBI:145989"/>
        <dbReference type="ChEBI" id="CHEBI:456216"/>
        <dbReference type="EC" id="2.7.1.71"/>
    </reaction>
</comment>
<dbReference type="Pfam" id="PF13560">
    <property type="entry name" value="HTH_31"/>
    <property type="match status" value="1"/>
</dbReference>
<dbReference type="InterPro" id="IPR000623">
    <property type="entry name" value="Shikimate_kinase/TSH1"/>
</dbReference>
<dbReference type="KEGG" id="tmz:Tmz1t_3137"/>
<dbReference type="Pfam" id="PF01202">
    <property type="entry name" value="SKI"/>
    <property type="match status" value="1"/>
</dbReference>
<dbReference type="HOGENOM" id="CLU_908130_0_0_4"/>
<dbReference type="AlphaFoldDB" id="C4KBF8"/>
<dbReference type="EC" id="2.7.1.71" evidence="3 11"/>
<comment type="pathway">
    <text evidence="1 11">Metabolic intermediate biosynthesis; chorismate biosynthesis; chorismate from D-erythrose 4-phosphate and phosphoenolpyruvate: step 5/7.</text>
</comment>
<dbReference type="GO" id="GO:0000287">
    <property type="term" value="F:magnesium ion binding"/>
    <property type="evidence" value="ECO:0007669"/>
    <property type="project" value="UniProtKB-UniRule"/>
</dbReference>